<dbReference type="SUPFAM" id="SSF48452">
    <property type="entry name" value="TPR-like"/>
    <property type="match status" value="1"/>
</dbReference>
<proteinExistence type="predicted"/>
<dbReference type="InterPro" id="IPR035994">
    <property type="entry name" value="Nucleoside_phosphorylase_sf"/>
</dbReference>
<dbReference type="RefSeq" id="XP_056070996.1">
    <property type="nucleotide sequence ID" value="XM_056213729.1"/>
</dbReference>
<protein>
    <recommendedName>
        <fullName evidence="4">Kinesin light chain</fullName>
    </recommendedName>
</protein>
<evidence type="ECO:0008006" key="4">
    <source>
        <dbReference type="Google" id="ProtNLM"/>
    </source>
</evidence>
<dbReference type="AlphaFoldDB" id="A0A9W8XMK4"/>
<dbReference type="InterPro" id="IPR027417">
    <property type="entry name" value="P-loop_NTPase"/>
</dbReference>
<dbReference type="EMBL" id="JAPEUX010000004">
    <property type="protein sequence ID" value="KAJ4353222.1"/>
    <property type="molecule type" value="Genomic_DNA"/>
</dbReference>
<organism evidence="2 3">
    <name type="scientific">Didymosphaeria variabile</name>
    <dbReference type="NCBI Taxonomy" id="1932322"/>
    <lineage>
        <taxon>Eukaryota</taxon>
        <taxon>Fungi</taxon>
        <taxon>Dikarya</taxon>
        <taxon>Ascomycota</taxon>
        <taxon>Pezizomycotina</taxon>
        <taxon>Dothideomycetes</taxon>
        <taxon>Pleosporomycetidae</taxon>
        <taxon>Pleosporales</taxon>
        <taxon>Massarineae</taxon>
        <taxon>Didymosphaeriaceae</taxon>
        <taxon>Didymosphaeria</taxon>
    </lineage>
</organism>
<dbReference type="Pfam" id="PF13424">
    <property type="entry name" value="TPR_12"/>
    <property type="match status" value="1"/>
</dbReference>
<dbReference type="GO" id="GO:0003824">
    <property type="term" value="F:catalytic activity"/>
    <property type="evidence" value="ECO:0007669"/>
    <property type="project" value="InterPro"/>
</dbReference>
<gene>
    <name evidence="2" type="ORF">N0V89_004949</name>
</gene>
<keyword evidence="3" id="KW-1185">Reference proteome</keyword>
<dbReference type="PANTHER" id="PTHR46082:SF6">
    <property type="entry name" value="AAA+ ATPASE DOMAIN-CONTAINING PROTEIN-RELATED"/>
    <property type="match status" value="1"/>
</dbReference>
<sequence length="910" mass="100299">MASSNGQYQLRCEDYHVAWICPVADIELLPARLMLDEEHPAPSYDTYHDENTYICGRINGHAVVVATLPQGETGNVNAGRLTGSMFKTFPDIRMAVLVGIGGGIPRTPTSRSPLDDVHLGDVVVGWVGDGKPACVYHDRGRAKVGGEFEMVGTMQNPDWRLLSALSMLTSDHKLRRTKFHDQLARLRDFDEFAHPGLEQDLLFQAGHRHAGGWGSDCTVCNPDELVLRPLRTEDDKDKFIFHQGRIATGNAVIKDGELRDRIGARCGGALCIEMEAAGIDANRRCLVIRGISDYADSHKRNVWQPYAAGKAAAFARELLCRIQPATVKGMEGVNEAPWLVPFIRPHSFVGRDAQLAQLRAHVLSEGGRRLAVYGLGGCGKTALALEMAYRTREQQPKRAVFWVPAVSRESFEQAYRDIGGCLRIPGIAENNANVKQLVKAQLSDEGRGQWLVVVDNADDDSVLFGGADRLIDWLPLSRKGSIVFTTRTRTAAIKLAESNVVVLGELAEAEAREMLRKRLLPARQQQLQDEKTVTKFVDMLAFLALAIVQAVAFVNTNDVTLSDYISDYQSSEGDAIALLGQEFEDQGRYRDSKNPVATTWYISFKQIQKENKLAADHLSFMACIANTNIPASLLPLGGSRVEQTKAVGTLKAYAFVTESATETGKSEKVFDVHPLVHLAMREWLKKYGEWVVWAEKTLERLVEMVPLGDLVTREVWTIYLPHATHIVGVPEVYDLENRMSLLGRIGKCEYTLGRYRAAESAHRQAFERMVEVLGGVHPDTLTSMNEVAAAMLAQGKYTEVEAIHRATLAGREKVLGKEHLGTLKSMGEVAWALAGQGKYAEAETMHRATLAVREKVQGTEHPHTLTSMNHLADTLIKQGEVRRGGEDASSSAGTNGGVREGAPTHAVERT</sequence>
<dbReference type="GO" id="GO:0009116">
    <property type="term" value="P:nucleoside metabolic process"/>
    <property type="evidence" value="ECO:0007669"/>
    <property type="project" value="InterPro"/>
</dbReference>
<dbReference type="Gene3D" id="3.40.50.1580">
    <property type="entry name" value="Nucleoside phosphorylase domain"/>
    <property type="match status" value="1"/>
</dbReference>
<dbReference type="OrthoDB" id="626167at2759"/>
<dbReference type="SUPFAM" id="SSF53167">
    <property type="entry name" value="Purine and uridine phosphorylases"/>
    <property type="match status" value="1"/>
</dbReference>
<dbReference type="GeneID" id="80908479"/>
<dbReference type="Proteomes" id="UP001140513">
    <property type="component" value="Unassembled WGS sequence"/>
</dbReference>
<dbReference type="Gene3D" id="1.25.40.10">
    <property type="entry name" value="Tetratricopeptide repeat domain"/>
    <property type="match status" value="1"/>
</dbReference>
<dbReference type="SUPFAM" id="SSF52540">
    <property type="entry name" value="P-loop containing nucleoside triphosphate hydrolases"/>
    <property type="match status" value="1"/>
</dbReference>
<evidence type="ECO:0000313" key="3">
    <source>
        <dbReference type="Proteomes" id="UP001140513"/>
    </source>
</evidence>
<dbReference type="InterPro" id="IPR011990">
    <property type="entry name" value="TPR-like_helical_dom_sf"/>
</dbReference>
<evidence type="ECO:0000256" key="1">
    <source>
        <dbReference type="SAM" id="MobiDB-lite"/>
    </source>
</evidence>
<evidence type="ECO:0000313" key="2">
    <source>
        <dbReference type="EMBL" id="KAJ4353222.1"/>
    </source>
</evidence>
<name>A0A9W8XMK4_9PLEO</name>
<reference evidence="2" key="1">
    <citation type="submission" date="2022-10" db="EMBL/GenBank/DDBJ databases">
        <title>Tapping the CABI collections for fungal endophytes: first genome assemblies for Collariella, Neodidymelliopsis, Ascochyta clinopodiicola, Didymella pomorum, Didymosphaeria variabile, Neocosmospora piperis and Neocucurbitaria cava.</title>
        <authorList>
            <person name="Hill R."/>
        </authorList>
    </citation>
    <scope>NUCLEOTIDE SEQUENCE</scope>
    <source>
        <strain evidence="2">IMI 356815</strain>
    </source>
</reference>
<dbReference type="Gene3D" id="3.40.50.300">
    <property type="entry name" value="P-loop containing nucleotide triphosphate hydrolases"/>
    <property type="match status" value="1"/>
</dbReference>
<feature type="region of interest" description="Disordered" evidence="1">
    <location>
        <begin position="881"/>
        <end position="910"/>
    </location>
</feature>
<dbReference type="PANTHER" id="PTHR46082">
    <property type="entry name" value="ATP/GTP-BINDING PROTEIN-RELATED"/>
    <property type="match status" value="1"/>
</dbReference>
<dbReference type="InterPro" id="IPR053137">
    <property type="entry name" value="NLR-like"/>
</dbReference>
<comment type="caution">
    <text evidence="2">The sequence shown here is derived from an EMBL/GenBank/DDBJ whole genome shotgun (WGS) entry which is preliminary data.</text>
</comment>
<accession>A0A9W8XMK4</accession>
<dbReference type="Pfam" id="PF13374">
    <property type="entry name" value="TPR_10"/>
    <property type="match status" value="1"/>
</dbReference>